<keyword evidence="2" id="KW-0812">Transmembrane</keyword>
<organism evidence="3 4">
    <name type="scientific">Allokutzneria oryzae</name>
    <dbReference type="NCBI Taxonomy" id="1378989"/>
    <lineage>
        <taxon>Bacteria</taxon>
        <taxon>Bacillati</taxon>
        <taxon>Actinomycetota</taxon>
        <taxon>Actinomycetes</taxon>
        <taxon>Pseudonocardiales</taxon>
        <taxon>Pseudonocardiaceae</taxon>
        <taxon>Allokutzneria</taxon>
    </lineage>
</organism>
<evidence type="ECO:0000313" key="3">
    <source>
        <dbReference type="EMBL" id="MFB9909654.1"/>
    </source>
</evidence>
<dbReference type="Gene3D" id="2.160.20.80">
    <property type="entry name" value="E3 ubiquitin-protein ligase SopA"/>
    <property type="match status" value="1"/>
</dbReference>
<dbReference type="Pfam" id="PF13576">
    <property type="entry name" value="Pentapeptide_3"/>
    <property type="match status" value="2"/>
</dbReference>
<gene>
    <name evidence="3" type="ORF">ACFFQA_37460</name>
</gene>
<keyword evidence="2" id="KW-0472">Membrane</keyword>
<feature type="transmembrane region" description="Helical" evidence="2">
    <location>
        <begin position="12"/>
        <end position="39"/>
    </location>
</feature>
<evidence type="ECO:0000256" key="2">
    <source>
        <dbReference type="SAM" id="Phobius"/>
    </source>
</evidence>
<keyword evidence="4" id="KW-1185">Reference proteome</keyword>
<proteinExistence type="predicted"/>
<feature type="region of interest" description="Disordered" evidence="1">
    <location>
        <begin position="176"/>
        <end position="196"/>
    </location>
</feature>
<evidence type="ECO:0000313" key="4">
    <source>
        <dbReference type="Proteomes" id="UP001589693"/>
    </source>
</evidence>
<protein>
    <submittedName>
        <fullName evidence="3">Pentapeptide repeat-containing protein</fullName>
    </submittedName>
</protein>
<evidence type="ECO:0000256" key="1">
    <source>
        <dbReference type="SAM" id="MobiDB-lite"/>
    </source>
</evidence>
<dbReference type="InterPro" id="IPR001646">
    <property type="entry name" value="5peptide_repeat"/>
</dbReference>
<dbReference type="EMBL" id="JBHLZU010000037">
    <property type="protein sequence ID" value="MFB9909654.1"/>
    <property type="molecule type" value="Genomic_DNA"/>
</dbReference>
<comment type="caution">
    <text evidence="3">The sequence shown here is derived from an EMBL/GenBank/DDBJ whole genome shotgun (WGS) entry which is preliminary data.</text>
</comment>
<sequence>MSKGRGDDRPVYRVLGYSTVAVVAVLVVAGGVGLAAWLLLTYGSGNEVDRGRLDAIKTAGAIVLGSGGLVALWLAVRRQRTTEIALKQKDREHDHAERDAAERRTTELYTKAADQLGSDKAPVRLAGMYALERLAQSNPAQRQTVVNVLCAYLRMPYTPTVLTLASAHDPTLSVATEQTTPVGEQPAPEDTTAQRQEVERYEQERQVRLTAQRILTAHLRPGDNPSLPVETFWEKIDLDLTGATLLELDFSQCYIHAAEFGGAQFSGDAWFHRARFGGDVKFGGAHFSSEAQFSSTKFNGSAMFGGAQFGRDVWFGYAQFSESAWFSGAQFNGDAWFSQVQFNGDAWFGGGQFNEDALFSDAQFSGGARFGGAQFNGNALFDGVKFNKSAWLRRAQFNERAEFDEVRVRLDLLAEVMRTWPDNYIVTEPASEADGHLPGHDGRWGHLVHANTNNLPQHHAT</sequence>
<dbReference type="RefSeq" id="WP_377862566.1">
    <property type="nucleotide sequence ID" value="NZ_JBHLZU010000037.1"/>
</dbReference>
<feature type="transmembrane region" description="Helical" evidence="2">
    <location>
        <begin position="59"/>
        <end position="76"/>
    </location>
</feature>
<reference evidence="3 4" key="1">
    <citation type="submission" date="2024-09" db="EMBL/GenBank/DDBJ databases">
        <authorList>
            <person name="Sun Q."/>
            <person name="Mori K."/>
        </authorList>
    </citation>
    <scope>NUCLEOTIDE SEQUENCE [LARGE SCALE GENOMIC DNA]</scope>
    <source>
        <strain evidence="3 4">TBRC 7907</strain>
    </source>
</reference>
<name>A0ABV6A8Z7_9PSEU</name>
<dbReference type="Proteomes" id="UP001589693">
    <property type="component" value="Unassembled WGS sequence"/>
</dbReference>
<keyword evidence="2" id="KW-1133">Transmembrane helix</keyword>
<accession>A0ABV6A8Z7</accession>